<dbReference type="SUPFAM" id="SSF48619">
    <property type="entry name" value="Phospholipase A2, PLA2"/>
    <property type="match status" value="1"/>
</dbReference>
<dbReference type="GO" id="GO:0006644">
    <property type="term" value="P:phospholipid metabolic process"/>
    <property type="evidence" value="ECO:0007669"/>
    <property type="project" value="InterPro"/>
</dbReference>
<evidence type="ECO:0000256" key="1">
    <source>
        <dbReference type="ARBA" id="ARBA00004613"/>
    </source>
</evidence>
<feature type="binding site" evidence="11">
    <location>
        <position position="41"/>
    </location>
    <ligand>
        <name>Ca(2+)</name>
        <dbReference type="ChEBI" id="CHEBI:29108"/>
    </ligand>
</feature>
<evidence type="ECO:0000256" key="5">
    <source>
        <dbReference type="ARBA" id="ARBA00022801"/>
    </source>
</evidence>
<feature type="binding site" evidence="11">
    <location>
        <position position="21"/>
    </location>
    <ligand>
        <name>Ca(2+)</name>
        <dbReference type="ChEBI" id="CHEBI:29108"/>
    </ligand>
</feature>
<keyword evidence="16" id="KW-1185">Reference proteome</keyword>
<dbReference type="GO" id="GO:0050482">
    <property type="term" value="P:arachidonate secretion"/>
    <property type="evidence" value="ECO:0007669"/>
    <property type="project" value="InterPro"/>
</dbReference>
<comment type="catalytic activity">
    <reaction evidence="14">
        <text>a 1,2-diacyl-sn-glycero-3-phosphocholine + H2O = a 1-acyl-sn-glycero-3-phosphocholine + a fatty acid + H(+)</text>
        <dbReference type="Rhea" id="RHEA:15801"/>
        <dbReference type="ChEBI" id="CHEBI:15377"/>
        <dbReference type="ChEBI" id="CHEBI:15378"/>
        <dbReference type="ChEBI" id="CHEBI:28868"/>
        <dbReference type="ChEBI" id="CHEBI:57643"/>
        <dbReference type="ChEBI" id="CHEBI:58168"/>
        <dbReference type="EC" id="3.1.1.4"/>
    </reaction>
</comment>
<sequence length="109" mass="12420">MMQCTTRRNCADYLDHGCWCGPGNKAEAIVDEVDECCRTHDNCYGDKDFACIYYLVDYKWTCDKRRLRATCAKTQPSQCAKKICQCDAAFAACLRRKKLDKSRQCPLGG</sequence>
<evidence type="ECO:0000256" key="7">
    <source>
        <dbReference type="ARBA" id="ARBA00022963"/>
    </source>
</evidence>
<evidence type="ECO:0000256" key="3">
    <source>
        <dbReference type="ARBA" id="ARBA00022525"/>
    </source>
</evidence>
<keyword evidence="3 14" id="KW-0964">Secreted</keyword>
<dbReference type="PANTHER" id="PTHR11716:SF47">
    <property type="entry name" value="PHOSPHOLIPASE A2-ALPHA"/>
    <property type="match status" value="1"/>
</dbReference>
<feature type="disulfide bond" evidence="12">
    <location>
        <begin position="43"/>
        <end position="86"/>
    </location>
</feature>
<dbReference type="SMART" id="SM00085">
    <property type="entry name" value="PA2c"/>
    <property type="match status" value="1"/>
</dbReference>
<dbReference type="Pfam" id="PF00068">
    <property type="entry name" value="Phospholip_A2_1"/>
    <property type="match status" value="1"/>
</dbReference>
<evidence type="ECO:0000256" key="14">
    <source>
        <dbReference type="RuleBase" id="RU361236"/>
    </source>
</evidence>
<feature type="disulfide bond" evidence="12">
    <location>
        <begin position="36"/>
        <end position="93"/>
    </location>
</feature>
<dbReference type="InterPro" id="IPR036444">
    <property type="entry name" value="PLipase_A2_dom_sf"/>
</dbReference>
<evidence type="ECO:0000313" key="16">
    <source>
        <dbReference type="Proteomes" id="UP000887566"/>
    </source>
</evidence>
<feature type="active site" evidence="10">
    <location>
        <position position="87"/>
    </location>
</feature>
<comment type="cofactor">
    <cofactor evidence="11">
        <name>Ca(2+)</name>
        <dbReference type="ChEBI" id="CHEBI:29108"/>
    </cofactor>
    <text evidence="11">Binds 1 Ca(2+) ion per subunit.</text>
</comment>
<evidence type="ECO:0000256" key="12">
    <source>
        <dbReference type="PIRSR" id="PIRSR601211-3"/>
    </source>
</evidence>
<keyword evidence="7" id="KW-0442">Lipid degradation</keyword>
<dbReference type="InterPro" id="IPR033113">
    <property type="entry name" value="PLA2_histidine"/>
</dbReference>
<name>A0A914UKW2_9BILA</name>
<dbReference type="GO" id="GO:0005509">
    <property type="term" value="F:calcium ion binding"/>
    <property type="evidence" value="ECO:0007669"/>
    <property type="project" value="InterPro"/>
</dbReference>
<dbReference type="PRINTS" id="PR00389">
    <property type="entry name" value="PHPHLIPASEA2"/>
</dbReference>
<evidence type="ECO:0000256" key="11">
    <source>
        <dbReference type="PIRSR" id="PIRSR601211-2"/>
    </source>
</evidence>
<protein>
    <recommendedName>
        <fullName evidence="2 14">Phospholipase A2</fullName>
        <ecNumber evidence="2 14">3.1.1.4</ecNumber>
    </recommendedName>
</protein>
<keyword evidence="8 14" id="KW-0443">Lipid metabolism</keyword>
<evidence type="ECO:0000256" key="13">
    <source>
        <dbReference type="RuleBase" id="RU003654"/>
    </source>
</evidence>
<evidence type="ECO:0000256" key="9">
    <source>
        <dbReference type="ARBA" id="ARBA00023157"/>
    </source>
</evidence>
<dbReference type="GO" id="GO:0005576">
    <property type="term" value="C:extracellular region"/>
    <property type="evidence" value="ECO:0007669"/>
    <property type="project" value="UniProtKB-SubCell"/>
</dbReference>
<dbReference type="PROSITE" id="PS00118">
    <property type="entry name" value="PA2_HIS"/>
    <property type="match status" value="1"/>
</dbReference>
<reference evidence="17" key="1">
    <citation type="submission" date="2022-11" db="UniProtKB">
        <authorList>
            <consortium name="WormBaseParasite"/>
        </authorList>
    </citation>
    <scope>IDENTIFICATION</scope>
</reference>
<evidence type="ECO:0000256" key="10">
    <source>
        <dbReference type="PIRSR" id="PIRSR601211-1"/>
    </source>
</evidence>
<feature type="domain" description="Phospholipase A2-like central" evidence="15">
    <location>
        <begin position="1"/>
        <end position="106"/>
    </location>
</feature>
<comment type="subcellular location">
    <subcellularLocation>
        <location evidence="1 14">Secreted</location>
    </subcellularLocation>
</comment>
<dbReference type="AlphaFoldDB" id="A0A914UKW2"/>
<feature type="disulfide bond" evidence="12">
    <location>
        <begin position="71"/>
        <end position="84"/>
    </location>
</feature>
<dbReference type="Proteomes" id="UP000887566">
    <property type="component" value="Unplaced"/>
</dbReference>
<keyword evidence="5 14" id="KW-0378">Hydrolase</keyword>
<feature type="disulfide bond" evidence="12">
    <location>
        <begin position="20"/>
        <end position="37"/>
    </location>
</feature>
<dbReference type="InterPro" id="IPR033112">
    <property type="entry name" value="PLA2_Asp_AS"/>
</dbReference>
<evidence type="ECO:0000256" key="6">
    <source>
        <dbReference type="ARBA" id="ARBA00022837"/>
    </source>
</evidence>
<evidence type="ECO:0000256" key="4">
    <source>
        <dbReference type="ARBA" id="ARBA00022723"/>
    </source>
</evidence>
<dbReference type="InterPro" id="IPR016090">
    <property type="entry name" value="PLA2-like_dom"/>
</dbReference>
<organism evidence="16 17">
    <name type="scientific">Plectus sambesii</name>
    <dbReference type="NCBI Taxonomy" id="2011161"/>
    <lineage>
        <taxon>Eukaryota</taxon>
        <taxon>Metazoa</taxon>
        <taxon>Ecdysozoa</taxon>
        <taxon>Nematoda</taxon>
        <taxon>Chromadorea</taxon>
        <taxon>Plectida</taxon>
        <taxon>Plectina</taxon>
        <taxon>Plectoidea</taxon>
        <taxon>Plectidae</taxon>
        <taxon>Plectus</taxon>
    </lineage>
</organism>
<keyword evidence="4 11" id="KW-0479">Metal-binding</keyword>
<proteinExistence type="inferred from homology"/>
<dbReference type="CDD" id="cd00125">
    <property type="entry name" value="PLA2c"/>
    <property type="match status" value="1"/>
</dbReference>
<dbReference type="GO" id="GO:0004623">
    <property type="term" value="F:phospholipase A2 activity"/>
    <property type="evidence" value="ECO:0007669"/>
    <property type="project" value="UniProtKB-EC"/>
</dbReference>
<feature type="disulfide bond" evidence="12">
    <location>
        <begin position="51"/>
        <end position="79"/>
    </location>
</feature>
<keyword evidence="6 11" id="KW-0106">Calcium</keyword>
<dbReference type="PANTHER" id="PTHR11716">
    <property type="entry name" value="PHOSPHOLIPASE A2 FAMILY MEMBER"/>
    <property type="match status" value="1"/>
</dbReference>
<dbReference type="GO" id="GO:0016042">
    <property type="term" value="P:lipid catabolic process"/>
    <property type="evidence" value="ECO:0007669"/>
    <property type="project" value="UniProtKB-KW"/>
</dbReference>
<keyword evidence="9 12" id="KW-1015">Disulfide bond</keyword>
<evidence type="ECO:0000259" key="15">
    <source>
        <dbReference type="SMART" id="SM00085"/>
    </source>
</evidence>
<comment type="similarity">
    <text evidence="13">Belongs to the phospholipase A2 family.</text>
</comment>
<evidence type="ECO:0000313" key="17">
    <source>
        <dbReference type="WBParaSite" id="PSAMB.scaffold1084size36143.g10805.t1"/>
    </source>
</evidence>
<feature type="active site" evidence="10">
    <location>
        <position position="40"/>
    </location>
</feature>
<accession>A0A914UKW2</accession>
<dbReference type="InterPro" id="IPR001211">
    <property type="entry name" value="PLA2"/>
</dbReference>
<evidence type="ECO:0000256" key="2">
    <source>
        <dbReference type="ARBA" id="ARBA00013278"/>
    </source>
</evidence>
<dbReference type="Gene3D" id="1.20.90.10">
    <property type="entry name" value="Phospholipase A2 domain"/>
    <property type="match status" value="1"/>
</dbReference>
<evidence type="ECO:0000256" key="8">
    <source>
        <dbReference type="ARBA" id="ARBA00023098"/>
    </source>
</evidence>
<feature type="binding site" evidence="11">
    <location>
        <position position="23"/>
    </location>
    <ligand>
        <name>Ca(2+)</name>
        <dbReference type="ChEBI" id="CHEBI:29108"/>
    </ligand>
</feature>
<dbReference type="PROSITE" id="PS00119">
    <property type="entry name" value="PA2_ASP"/>
    <property type="match status" value="1"/>
</dbReference>
<dbReference type="WBParaSite" id="PSAMB.scaffold1084size36143.g10805.t1">
    <property type="protein sequence ID" value="PSAMB.scaffold1084size36143.g10805.t1"/>
    <property type="gene ID" value="PSAMB.scaffold1084size36143.g10805"/>
</dbReference>
<dbReference type="EC" id="3.1.1.4" evidence="2 14"/>